<gene>
    <name evidence="5" type="ORF">K431DRAFT_287561</name>
</gene>
<comment type="caution">
    <text evidence="5">The sequence shown here is derived from an EMBL/GenBank/DDBJ whole genome shotgun (WGS) entry which is preliminary data.</text>
</comment>
<comment type="similarity">
    <text evidence="1">Belongs to the Gfa family.</text>
</comment>
<feature type="domain" description="CENP-V/GFA" evidence="4">
    <location>
        <begin position="81"/>
        <end position="214"/>
    </location>
</feature>
<evidence type="ECO:0000313" key="5">
    <source>
        <dbReference type="EMBL" id="KAF2718537.1"/>
    </source>
</evidence>
<dbReference type="InterPro" id="IPR052355">
    <property type="entry name" value="CENP-V-like"/>
</dbReference>
<dbReference type="PANTHER" id="PTHR28620:SF1">
    <property type="entry name" value="CENP-V_GFA DOMAIN-CONTAINING PROTEIN"/>
    <property type="match status" value="1"/>
</dbReference>
<sequence>MSEAVQVTRNDGTLVRYCTPSLEQEFCRVCGTGVWGTHLNGPLSSKKSLNLRTIRDVNPFDFEKRTEPPQQHSDKVLGSPATGSCHCGKVSVSLLIPLEQLDVKEDNCSICTRNAWIGVYPSKSQVVINGEEHMQEYRFGRKFNGNPFCRFCGVHVYLNLYGPPQEVVDRLSIEKQEYIRRMLDVKPVNIRTLDTIDVEDLDVVRSNEGTEGYEATVLGIAVGSK</sequence>
<dbReference type="Gene3D" id="2.170.150.70">
    <property type="match status" value="1"/>
</dbReference>
<keyword evidence="6" id="KW-1185">Reference proteome</keyword>
<evidence type="ECO:0000256" key="3">
    <source>
        <dbReference type="ARBA" id="ARBA00022833"/>
    </source>
</evidence>
<dbReference type="PROSITE" id="PS51891">
    <property type="entry name" value="CENP_V_GFA"/>
    <property type="match status" value="1"/>
</dbReference>
<dbReference type="PANTHER" id="PTHR28620">
    <property type="entry name" value="CENTROMERE PROTEIN V"/>
    <property type="match status" value="1"/>
</dbReference>
<dbReference type="Pfam" id="PF04828">
    <property type="entry name" value="GFA"/>
    <property type="match status" value="1"/>
</dbReference>
<evidence type="ECO:0000256" key="2">
    <source>
        <dbReference type="ARBA" id="ARBA00022723"/>
    </source>
</evidence>
<organism evidence="5 6">
    <name type="scientific">Polychaeton citri CBS 116435</name>
    <dbReference type="NCBI Taxonomy" id="1314669"/>
    <lineage>
        <taxon>Eukaryota</taxon>
        <taxon>Fungi</taxon>
        <taxon>Dikarya</taxon>
        <taxon>Ascomycota</taxon>
        <taxon>Pezizomycotina</taxon>
        <taxon>Dothideomycetes</taxon>
        <taxon>Dothideomycetidae</taxon>
        <taxon>Capnodiales</taxon>
        <taxon>Capnodiaceae</taxon>
        <taxon>Polychaeton</taxon>
    </lineage>
</organism>
<dbReference type="GO" id="GO:0046872">
    <property type="term" value="F:metal ion binding"/>
    <property type="evidence" value="ECO:0007669"/>
    <property type="project" value="UniProtKB-KW"/>
</dbReference>
<dbReference type="EMBL" id="MU003823">
    <property type="protein sequence ID" value="KAF2718537.1"/>
    <property type="molecule type" value="Genomic_DNA"/>
</dbReference>
<keyword evidence="2" id="KW-0479">Metal-binding</keyword>
<dbReference type="InterPro" id="IPR011057">
    <property type="entry name" value="Mss4-like_sf"/>
</dbReference>
<dbReference type="AlphaFoldDB" id="A0A9P4Q5S5"/>
<evidence type="ECO:0000313" key="6">
    <source>
        <dbReference type="Proteomes" id="UP000799441"/>
    </source>
</evidence>
<name>A0A9P4Q5S5_9PEZI</name>
<proteinExistence type="inferred from homology"/>
<dbReference type="Proteomes" id="UP000799441">
    <property type="component" value="Unassembled WGS sequence"/>
</dbReference>
<protein>
    <recommendedName>
        <fullName evidence="4">CENP-V/GFA domain-containing protein</fullName>
    </recommendedName>
</protein>
<evidence type="ECO:0000259" key="4">
    <source>
        <dbReference type="PROSITE" id="PS51891"/>
    </source>
</evidence>
<dbReference type="InterPro" id="IPR006913">
    <property type="entry name" value="CENP-V/GFA"/>
</dbReference>
<accession>A0A9P4Q5S5</accession>
<reference evidence="5" key="1">
    <citation type="journal article" date="2020" name="Stud. Mycol.">
        <title>101 Dothideomycetes genomes: a test case for predicting lifestyles and emergence of pathogens.</title>
        <authorList>
            <person name="Haridas S."/>
            <person name="Albert R."/>
            <person name="Binder M."/>
            <person name="Bloem J."/>
            <person name="Labutti K."/>
            <person name="Salamov A."/>
            <person name="Andreopoulos B."/>
            <person name="Baker S."/>
            <person name="Barry K."/>
            <person name="Bills G."/>
            <person name="Bluhm B."/>
            <person name="Cannon C."/>
            <person name="Castanera R."/>
            <person name="Culley D."/>
            <person name="Daum C."/>
            <person name="Ezra D."/>
            <person name="Gonzalez J."/>
            <person name="Henrissat B."/>
            <person name="Kuo A."/>
            <person name="Liang C."/>
            <person name="Lipzen A."/>
            <person name="Lutzoni F."/>
            <person name="Magnuson J."/>
            <person name="Mondo S."/>
            <person name="Nolan M."/>
            <person name="Ohm R."/>
            <person name="Pangilinan J."/>
            <person name="Park H.-J."/>
            <person name="Ramirez L."/>
            <person name="Alfaro M."/>
            <person name="Sun H."/>
            <person name="Tritt A."/>
            <person name="Yoshinaga Y."/>
            <person name="Zwiers L.-H."/>
            <person name="Turgeon B."/>
            <person name="Goodwin S."/>
            <person name="Spatafora J."/>
            <person name="Crous P."/>
            <person name="Grigoriev I."/>
        </authorList>
    </citation>
    <scope>NUCLEOTIDE SEQUENCE</scope>
    <source>
        <strain evidence="5">CBS 116435</strain>
    </source>
</reference>
<keyword evidence="3" id="KW-0862">Zinc</keyword>
<evidence type="ECO:0000256" key="1">
    <source>
        <dbReference type="ARBA" id="ARBA00005495"/>
    </source>
</evidence>
<dbReference type="GO" id="GO:0016846">
    <property type="term" value="F:carbon-sulfur lyase activity"/>
    <property type="evidence" value="ECO:0007669"/>
    <property type="project" value="InterPro"/>
</dbReference>
<dbReference type="SUPFAM" id="SSF51316">
    <property type="entry name" value="Mss4-like"/>
    <property type="match status" value="1"/>
</dbReference>
<dbReference type="OrthoDB" id="2993351at2759"/>